<evidence type="ECO:0000259" key="1">
    <source>
        <dbReference type="Pfam" id="PF07969"/>
    </source>
</evidence>
<dbReference type="GO" id="GO:0016810">
    <property type="term" value="F:hydrolase activity, acting on carbon-nitrogen (but not peptide) bonds"/>
    <property type="evidence" value="ECO:0007669"/>
    <property type="project" value="InterPro"/>
</dbReference>
<accession>A0A381QC51</accession>
<proteinExistence type="predicted"/>
<reference evidence="2" key="1">
    <citation type="submission" date="2018-05" db="EMBL/GenBank/DDBJ databases">
        <authorList>
            <person name="Lanie J.A."/>
            <person name="Ng W.-L."/>
            <person name="Kazmierczak K.M."/>
            <person name="Andrzejewski T.M."/>
            <person name="Davidsen T.M."/>
            <person name="Wayne K.J."/>
            <person name="Tettelin H."/>
            <person name="Glass J.I."/>
            <person name="Rusch D."/>
            <person name="Podicherti R."/>
            <person name="Tsui H.-C.T."/>
            <person name="Winkler M.E."/>
        </authorList>
    </citation>
    <scope>NUCLEOTIDE SEQUENCE</scope>
</reference>
<dbReference type="PANTHER" id="PTHR22642">
    <property type="entry name" value="IMIDAZOLONEPROPIONASE"/>
    <property type="match status" value="1"/>
</dbReference>
<dbReference type="SUPFAM" id="SSF51338">
    <property type="entry name" value="Composite domain of metallo-dependent hydrolases"/>
    <property type="match status" value="1"/>
</dbReference>
<protein>
    <recommendedName>
        <fullName evidence="1">Amidohydrolase 3 domain-containing protein</fullName>
    </recommendedName>
</protein>
<dbReference type="PANTHER" id="PTHR22642:SF2">
    <property type="entry name" value="PROTEIN LONG AFTER FAR-RED 3"/>
    <property type="match status" value="1"/>
</dbReference>
<organism evidence="2">
    <name type="scientific">marine metagenome</name>
    <dbReference type="NCBI Taxonomy" id="408172"/>
    <lineage>
        <taxon>unclassified sequences</taxon>
        <taxon>metagenomes</taxon>
        <taxon>ecological metagenomes</taxon>
    </lineage>
</organism>
<feature type="domain" description="Amidohydrolase 3" evidence="1">
    <location>
        <begin position="86"/>
        <end position="579"/>
    </location>
</feature>
<dbReference type="InterPro" id="IPR013108">
    <property type="entry name" value="Amidohydro_3"/>
</dbReference>
<gene>
    <name evidence="2" type="ORF">METZ01_LOCUS29402</name>
</gene>
<dbReference type="EMBL" id="UINC01001283">
    <property type="protein sequence ID" value="SUZ76548.1"/>
    <property type="molecule type" value="Genomic_DNA"/>
</dbReference>
<dbReference type="InterPro" id="IPR011059">
    <property type="entry name" value="Metal-dep_hydrolase_composite"/>
</dbReference>
<dbReference type="CDD" id="cd01300">
    <property type="entry name" value="YtcJ_like"/>
    <property type="match status" value="1"/>
</dbReference>
<dbReference type="Gene3D" id="3.20.20.140">
    <property type="entry name" value="Metal-dependent hydrolases"/>
    <property type="match status" value="1"/>
</dbReference>
<dbReference type="Pfam" id="PF07969">
    <property type="entry name" value="Amidohydro_3"/>
    <property type="match status" value="1"/>
</dbReference>
<sequence>MILTGLVPSRTVLALALLLLFPLIGIAAERVVFEARKIVTMDPSIPEARYVVVEDGRILGVGNSLAQLNVWLDNQDYRIDSQFSEKVLLPGLIDPHLHPLMAAVLLPTSFITPEDWNLPSGKFPGVRTAEDYRRRLRELIADNRSSDPFITWGYHQLWHGDLNRQLLDEIEPNQAVIVWHRSFHEIIMNTAAMRFLELDNESVFAEIISAPGIDPSHANYTAGHLSETALSVALARLQPVILAPDHLNTGMDIIQRMLRENGVTTIADMATGLFASFNIEAALIKQTFEREDSAVRVMLVPNVKPMVGQMGSATAVLEFLDQMQSSQTGSKVFLNNRVKLLADGAFFSQYMRMNPPGYSDGHEGKWLTEPAELESLARPFWNAGVHIHTHVNGDEGLDAVLNTLEVLQFEKPRPNHRFTLEHFGYSTIAQAQRLHTLGAQVSAQPNYVYVLSDNYAQNGLGYDRASQIVRLGTLERQGTIVALHSDLTMAPADPLFLAWIAANRLTMEGTLMGPNERLSREKALRAITIDAAYIIGLEDEIGSISAGKKADFAVLEQDPYEVDVTLLKDIPVWGVVFEGIPYAANDKPIEQ</sequence>
<dbReference type="InterPro" id="IPR033932">
    <property type="entry name" value="YtcJ-like"/>
</dbReference>
<dbReference type="Gene3D" id="2.30.40.10">
    <property type="entry name" value="Urease, subunit C, domain 1"/>
    <property type="match status" value="1"/>
</dbReference>
<dbReference type="SUPFAM" id="SSF51556">
    <property type="entry name" value="Metallo-dependent hydrolases"/>
    <property type="match status" value="1"/>
</dbReference>
<dbReference type="InterPro" id="IPR032466">
    <property type="entry name" value="Metal_Hydrolase"/>
</dbReference>
<dbReference type="AlphaFoldDB" id="A0A381QC51"/>
<name>A0A381QC51_9ZZZZ</name>
<dbReference type="Gene3D" id="3.10.310.70">
    <property type="match status" value="1"/>
</dbReference>
<evidence type="ECO:0000313" key="2">
    <source>
        <dbReference type="EMBL" id="SUZ76548.1"/>
    </source>
</evidence>